<dbReference type="GO" id="GO:0008235">
    <property type="term" value="F:metalloexopeptidase activity"/>
    <property type="evidence" value="ECO:0007669"/>
    <property type="project" value="InterPro"/>
</dbReference>
<dbReference type="Gene3D" id="3.40.630.10">
    <property type="entry name" value="Zn peptidases"/>
    <property type="match status" value="1"/>
</dbReference>
<name>A0A5S9IS68_UABAM</name>
<dbReference type="Pfam" id="PF04389">
    <property type="entry name" value="Peptidase_M28"/>
    <property type="match status" value="1"/>
</dbReference>
<accession>A0A5S9IS68</accession>
<dbReference type="KEGG" id="uam:UABAM_05336"/>
<dbReference type="Proteomes" id="UP000326354">
    <property type="component" value="Chromosome"/>
</dbReference>
<evidence type="ECO:0000313" key="3">
    <source>
        <dbReference type="Proteomes" id="UP000326354"/>
    </source>
</evidence>
<organism evidence="2 3">
    <name type="scientific">Uabimicrobium amorphum</name>
    <dbReference type="NCBI Taxonomy" id="2596890"/>
    <lineage>
        <taxon>Bacteria</taxon>
        <taxon>Pseudomonadati</taxon>
        <taxon>Planctomycetota</taxon>
        <taxon>Candidatus Uabimicrobiia</taxon>
        <taxon>Candidatus Uabimicrobiales</taxon>
        <taxon>Candidatus Uabimicrobiaceae</taxon>
        <taxon>Candidatus Uabimicrobium</taxon>
    </lineage>
</organism>
<dbReference type="EMBL" id="AP019860">
    <property type="protein sequence ID" value="BBM86934.1"/>
    <property type="molecule type" value="Genomic_DNA"/>
</dbReference>
<reference evidence="2 3" key="1">
    <citation type="submission" date="2019-08" db="EMBL/GenBank/DDBJ databases">
        <title>Complete genome sequence of Candidatus Uab amorphum.</title>
        <authorList>
            <person name="Shiratori T."/>
            <person name="Suzuki S."/>
            <person name="Kakizawa Y."/>
            <person name="Ishida K."/>
        </authorList>
    </citation>
    <scope>NUCLEOTIDE SEQUENCE [LARGE SCALE GENOMIC DNA]</scope>
    <source>
        <strain evidence="2 3">SRT547</strain>
    </source>
</reference>
<dbReference type="AlphaFoldDB" id="A0A5S9IS68"/>
<proteinExistence type="predicted"/>
<dbReference type="PANTHER" id="PTHR12147">
    <property type="entry name" value="METALLOPEPTIDASE M28 FAMILY MEMBER"/>
    <property type="match status" value="1"/>
</dbReference>
<dbReference type="GO" id="GO:0006508">
    <property type="term" value="P:proteolysis"/>
    <property type="evidence" value="ECO:0007669"/>
    <property type="project" value="InterPro"/>
</dbReference>
<feature type="domain" description="Peptidase M28" evidence="1">
    <location>
        <begin position="79"/>
        <end position="288"/>
    </location>
</feature>
<gene>
    <name evidence="2" type="ORF">UABAM_05336</name>
</gene>
<dbReference type="InterPro" id="IPR007484">
    <property type="entry name" value="Peptidase_M28"/>
</dbReference>
<evidence type="ECO:0000313" key="2">
    <source>
        <dbReference type="EMBL" id="BBM86934.1"/>
    </source>
</evidence>
<dbReference type="SUPFAM" id="SSF53187">
    <property type="entry name" value="Zn-dependent exopeptidases"/>
    <property type="match status" value="1"/>
</dbReference>
<dbReference type="PANTHER" id="PTHR12147:SF26">
    <property type="entry name" value="PEPTIDASE M28 DOMAIN-CONTAINING PROTEIN"/>
    <property type="match status" value="1"/>
</dbReference>
<dbReference type="InterPro" id="IPR045175">
    <property type="entry name" value="M28_fam"/>
</dbReference>
<evidence type="ECO:0000259" key="1">
    <source>
        <dbReference type="Pfam" id="PF04389"/>
    </source>
</evidence>
<dbReference type="RefSeq" id="WP_151970970.1">
    <property type="nucleotide sequence ID" value="NZ_AP019860.1"/>
</dbReference>
<sequence length="297" mass="33696">MHIYFSTDFSAQNKRQNIDDIKNQVSICNMRNTIQEIEGPRHYSFNPHHNHHVREWIATQLIDYGYNVYEQGQYKNVVALPRQLESTVTIVAAHYDSVPETPGADDNGSAVAAMLECARIVASQSLPICFIAFNCEEDGFLGSYDFVENLYDFPQKIDCVHVLEMLGYCSHEPKSQKIPTGISVRGIDTGNFIAIVGDKQAKGQLQKTLQNIATYTNELLAVGLQATMISTRLLHILKRSDHFPFWQTKIPALMWTDTAEYRNPHYHQPSDTIETLDFEFMRSVTTALVACLLESMV</sequence>
<dbReference type="OrthoDB" id="9762302at2"/>
<keyword evidence="3" id="KW-1185">Reference proteome</keyword>
<protein>
    <submittedName>
        <fullName evidence="2">Peptidase M28</fullName>
    </submittedName>
</protein>